<dbReference type="GO" id="GO:0005096">
    <property type="term" value="F:GTPase activator activity"/>
    <property type="evidence" value="ECO:0007669"/>
    <property type="project" value="InterPro"/>
</dbReference>
<protein>
    <recommendedName>
        <fullName evidence="9">Arf-GAP with GTPase, ANK repeat and PH domain-containing protein 1</fullName>
    </recommendedName>
</protein>
<comment type="caution">
    <text evidence="7">The sequence shown here is derived from an EMBL/GenBank/DDBJ whole genome shotgun (WGS) entry which is preliminary data.</text>
</comment>
<dbReference type="SUPFAM" id="SSF52540">
    <property type="entry name" value="P-loop containing nucleoside triphosphate hydrolases"/>
    <property type="match status" value="1"/>
</dbReference>
<dbReference type="GO" id="GO:0003924">
    <property type="term" value="F:GTPase activity"/>
    <property type="evidence" value="ECO:0007669"/>
    <property type="project" value="InterPro"/>
</dbReference>
<accession>A0A177B8C1</accession>
<evidence type="ECO:0000313" key="7">
    <source>
        <dbReference type="EMBL" id="OAF69674.1"/>
    </source>
</evidence>
<evidence type="ECO:0008006" key="9">
    <source>
        <dbReference type="Google" id="ProtNLM"/>
    </source>
</evidence>
<dbReference type="InterPro" id="IPR001849">
    <property type="entry name" value="PH_domain"/>
</dbReference>
<keyword evidence="2 4" id="KW-0863">Zinc-finger</keyword>
<gene>
    <name evidence="7" type="ORF">A3Q56_02561</name>
</gene>
<dbReference type="PROSITE" id="PS50115">
    <property type="entry name" value="ARFGAP"/>
    <property type="match status" value="1"/>
</dbReference>
<keyword evidence="3" id="KW-0040">ANK repeat</keyword>
<comment type="similarity">
    <text evidence="1">Belongs to the centaurin gamma-like family.</text>
</comment>
<dbReference type="PROSITE" id="PS51419">
    <property type="entry name" value="RAB"/>
    <property type="match status" value="1"/>
</dbReference>
<dbReference type="SMART" id="SM00105">
    <property type="entry name" value="ArfGap"/>
    <property type="match status" value="1"/>
</dbReference>
<dbReference type="Gene3D" id="2.30.29.30">
    <property type="entry name" value="Pleckstrin-homology domain (PH domain)/Phosphotyrosine-binding domain (PTB)"/>
    <property type="match status" value="1"/>
</dbReference>
<dbReference type="Pfam" id="PF00169">
    <property type="entry name" value="PH"/>
    <property type="match status" value="1"/>
</dbReference>
<keyword evidence="8" id="KW-1185">Reference proteome</keyword>
<dbReference type="SMART" id="SM00173">
    <property type="entry name" value="RAS"/>
    <property type="match status" value="1"/>
</dbReference>
<evidence type="ECO:0000259" key="5">
    <source>
        <dbReference type="PROSITE" id="PS50003"/>
    </source>
</evidence>
<dbReference type="Pfam" id="PF01412">
    <property type="entry name" value="ArfGap"/>
    <property type="match status" value="1"/>
</dbReference>
<evidence type="ECO:0000256" key="3">
    <source>
        <dbReference type="ARBA" id="ARBA00023043"/>
    </source>
</evidence>
<dbReference type="PROSITE" id="PS50003">
    <property type="entry name" value="PH_DOMAIN"/>
    <property type="match status" value="1"/>
</dbReference>
<reference evidence="7 8" key="1">
    <citation type="submission" date="2016-04" db="EMBL/GenBank/DDBJ databases">
        <title>The genome of Intoshia linei affirms orthonectids as highly simplified spiralians.</title>
        <authorList>
            <person name="Mikhailov K.V."/>
            <person name="Slusarev G.S."/>
            <person name="Nikitin M.A."/>
            <person name="Logacheva M.D."/>
            <person name="Penin A."/>
            <person name="Aleoshin V."/>
            <person name="Panchin Y.V."/>
        </authorList>
    </citation>
    <scope>NUCLEOTIDE SEQUENCE [LARGE SCALE GENOMIC DNA]</scope>
    <source>
        <strain evidence="7">Intl2013</strain>
        <tissue evidence="7">Whole animal</tissue>
    </source>
</reference>
<dbReference type="InterPro" id="IPR001806">
    <property type="entry name" value="Small_GTPase"/>
</dbReference>
<dbReference type="PRINTS" id="PR00405">
    <property type="entry name" value="REVINTRACTNG"/>
</dbReference>
<dbReference type="AlphaFoldDB" id="A0A177B8C1"/>
<dbReference type="PANTHER" id="PTHR45819:SF5">
    <property type="entry name" value="CENTAURIN-GAMMA-1A"/>
    <property type="match status" value="1"/>
</dbReference>
<evidence type="ECO:0000256" key="2">
    <source>
        <dbReference type="ARBA" id="ARBA00022771"/>
    </source>
</evidence>
<feature type="domain" description="Arf-GAP" evidence="6">
    <location>
        <begin position="592"/>
        <end position="652"/>
    </location>
</feature>
<dbReference type="GO" id="GO:0008270">
    <property type="term" value="F:zinc ion binding"/>
    <property type="evidence" value="ECO:0007669"/>
    <property type="project" value="UniProtKB-KW"/>
</dbReference>
<name>A0A177B8C1_9BILA</name>
<feature type="non-terminal residue" evidence="7">
    <location>
        <position position="652"/>
    </location>
</feature>
<dbReference type="SUPFAM" id="SSF50729">
    <property type="entry name" value="PH domain-like"/>
    <property type="match status" value="1"/>
</dbReference>
<dbReference type="SMART" id="SM00233">
    <property type="entry name" value="PH"/>
    <property type="match status" value="1"/>
</dbReference>
<dbReference type="PANTHER" id="PTHR45819">
    <property type="entry name" value="CENTAURIN-GAMMA-1A"/>
    <property type="match status" value="1"/>
</dbReference>
<dbReference type="SMART" id="SM00175">
    <property type="entry name" value="RAB"/>
    <property type="match status" value="1"/>
</dbReference>
<dbReference type="Proteomes" id="UP000078046">
    <property type="component" value="Unassembled WGS sequence"/>
</dbReference>
<dbReference type="InterPro" id="IPR027417">
    <property type="entry name" value="P-loop_NTPase"/>
</dbReference>
<dbReference type="InterPro" id="IPR037278">
    <property type="entry name" value="ARFGAP/RecO"/>
</dbReference>
<dbReference type="InterPro" id="IPR001164">
    <property type="entry name" value="ArfGAP_dom"/>
</dbReference>
<organism evidence="7 8">
    <name type="scientific">Intoshia linei</name>
    <dbReference type="NCBI Taxonomy" id="1819745"/>
    <lineage>
        <taxon>Eukaryota</taxon>
        <taxon>Metazoa</taxon>
        <taxon>Spiralia</taxon>
        <taxon>Lophotrochozoa</taxon>
        <taxon>Mesozoa</taxon>
        <taxon>Orthonectida</taxon>
        <taxon>Rhopaluridae</taxon>
        <taxon>Intoshia</taxon>
    </lineage>
</organism>
<dbReference type="EMBL" id="LWCA01000245">
    <property type="protein sequence ID" value="OAF69674.1"/>
    <property type="molecule type" value="Genomic_DNA"/>
</dbReference>
<dbReference type="InterPro" id="IPR038508">
    <property type="entry name" value="ArfGAP_dom_sf"/>
</dbReference>
<evidence type="ECO:0000256" key="4">
    <source>
        <dbReference type="PROSITE-ProRule" id="PRU00288"/>
    </source>
</evidence>
<keyword evidence="2 4" id="KW-0479">Metal-binding</keyword>
<dbReference type="Gene3D" id="3.40.50.300">
    <property type="entry name" value="P-loop containing nucleotide triphosphate hydrolases"/>
    <property type="match status" value="1"/>
</dbReference>
<evidence type="ECO:0000313" key="8">
    <source>
        <dbReference type="Proteomes" id="UP000078046"/>
    </source>
</evidence>
<dbReference type="CDD" id="cd08204">
    <property type="entry name" value="ArfGap"/>
    <property type="match status" value="1"/>
</dbReference>
<keyword evidence="2 4" id="KW-0862">Zinc</keyword>
<proteinExistence type="inferred from homology"/>
<dbReference type="Pfam" id="PF00071">
    <property type="entry name" value="Ras"/>
    <property type="match status" value="1"/>
</dbReference>
<dbReference type="InterPro" id="IPR051282">
    <property type="entry name" value="Arf-GAP_GTPase_ANK_PH"/>
</dbReference>
<dbReference type="Gene3D" id="1.10.220.150">
    <property type="entry name" value="Arf GTPase activating protein"/>
    <property type="match status" value="1"/>
</dbReference>
<evidence type="ECO:0000256" key="1">
    <source>
        <dbReference type="ARBA" id="ARBA00005430"/>
    </source>
</evidence>
<sequence length="652" mass="75753">MSNNSSSLNIENRHLSKNYQRLGVYNSDIDNSKKIKNMSNQDDVEESFDDFGNISKSTRSEIERFEALHPRIYILFDLLDSIRNPILQQQIRDQVICIEDSFINSPEWTLHRNIFNIKIGIVGDKSSNKSSLVHRYLTGNYIEEDTGDGGRFKKEIEIGDQNHLMLIRDEGGCPDLQFSNWIDGLILVYSRENSDSFLIIKQYYDIILKHRQNRKFPVVICENRDVIDRYEGDCEVCHKAIEYSKILDNCIYIETSAAYGLNVDIIFEEIAKKALMNSINAMTRSNLLKYTIPTVRNCKLLKLENINNENECSPRKLLERLDLTKSYDYGNNTMLRRDVGTINDDQFLRDYKKNKSFENNALTKSLMIERKNSPRNSVAQPKSKSFNAHVNTNSFQKYFITPTQARRHMRRSNVFNNNKKKDKHFMVLPETITEAFKIEKEGFLLKKNDNKIIRDFRKKFVTIRSDHKLYYYSSNKDASTAKFIDLSKTTVKLHSVISKSSFLSNAEEKEDLSMKNEEKKYKRIKNKKSKTGDKSDESTFEFEIVSMDNKHWVFEAADSADRDDWVREIKRQIVEAFQTNSFMSVSENCIRVNGTTMFREIDGNNKCADCGDINPGWASINHGSLICIECSGVHRNLGAHISKVRSIELDQW</sequence>
<dbReference type="InterPro" id="IPR011993">
    <property type="entry name" value="PH-like_dom_sf"/>
</dbReference>
<evidence type="ECO:0000259" key="6">
    <source>
        <dbReference type="PROSITE" id="PS50115"/>
    </source>
</evidence>
<dbReference type="OrthoDB" id="6136903at2759"/>
<dbReference type="SUPFAM" id="SSF57863">
    <property type="entry name" value="ArfGap/RecO-like zinc finger"/>
    <property type="match status" value="1"/>
</dbReference>
<dbReference type="GO" id="GO:0005525">
    <property type="term" value="F:GTP binding"/>
    <property type="evidence" value="ECO:0007669"/>
    <property type="project" value="InterPro"/>
</dbReference>
<feature type="domain" description="PH" evidence="5">
    <location>
        <begin position="437"/>
        <end position="574"/>
    </location>
</feature>